<evidence type="ECO:0000313" key="2">
    <source>
        <dbReference type="Proteomes" id="UP000003191"/>
    </source>
</evidence>
<organism evidence="1 2">
    <name type="scientific">Bifidobacterium breve DSM 20213 = JCM 1192</name>
    <dbReference type="NCBI Taxonomy" id="518634"/>
    <lineage>
        <taxon>Bacteria</taxon>
        <taxon>Bacillati</taxon>
        <taxon>Actinomycetota</taxon>
        <taxon>Actinomycetes</taxon>
        <taxon>Bifidobacteriales</taxon>
        <taxon>Bifidobacteriaceae</taxon>
        <taxon>Bifidobacterium</taxon>
    </lineage>
</organism>
<name>D4BMU8_BIFBR</name>
<accession>D4BMU8</accession>
<keyword evidence="2" id="KW-1185">Reference proteome</keyword>
<proteinExistence type="predicted"/>
<reference evidence="1 2" key="1">
    <citation type="submission" date="2010-02" db="EMBL/GenBank/DDBJ databases">
        <authorList>
            <person name="Weinstock G."/>
            <person name="Sodergren E."/>
            <person name="Clifton S."/>
            <person name="Fulton L."/>
            <person name="Fulton B."/>
            <person name="Courtney L."/>
            <person name="Fronick C."/>
            <person name="Harrison M."/>
            <person name="Strong C."/>
            <person name="Farmer C."/>
            <person name="Delahaunty K."/>
            <person name="Markovic C."/>
            <person name="Hall O."/>
            <person name="Minx P."/>
            <person name="Tomlinson C."/>
            <person name="Mitreva M."/>
            <person name="Nelson J."/>
            <person name="Hou S."/>
            <person name="Wollam A."/>
            <person name="Pepin K.H."/>
            <person name="Johnson M."/>
            <person name="Bhonagiri V."/>
            <person name="Zhang X."/>
            <person name="Suruliraj S."/>
            <person name="Warren W."/>
            <person name="Chinwalla A."/>
            <person name="Mardis E.R."/>
            <person name="Wilson R.K."/>
        </authorList>
    </citation>
    <scope>NUCLEOTIDE SEQUENCE [LARGE SCALE GENOMIC DNA]</scope>
    <source>
        <strain evidence="1 2">DSM 20213</strain>
    </source>
</reference>
<dbReference type="EMBL" id="ACCG02000009">
    <property type="protein sequence ID" value="EFE88985.1"/>
    <property type="molecule type" value="Genomic_DNA"/>
</dbReference>
<dbReference type="HOGENOM" id="CLU_3213011_0_0_11"/>
<dbReference type="AlphaFoldDB" id="D4BMU8"/>
<sequence length="44" mass="4869">MPFVCPTTDSAQCYEVVEPHTCESVRVDERMISLSGILVLADIL</sequence>
<evidence type="ECO:0000313" key="1">
    <source>
        <dbReference type="EMBL" id="EFE88985.1"/>
    </source>
</evidence>
<gene>
    <name evidence="1" type="ORF">BIFBRE_03395</name>
</gene>
<protein>
    <submittedName>
        <fullName evidence="1">Uncharacterized protein</fullName>
    </submittedName>
</protein>
<dbReference type="Proteomes" id="UP000003191">
    <property type="component" value="Unassembled WGS sequence"/>
</dbReference>
<comment type="caution">
    <text evidence="1">The sequence shown here is derived from an EMBL/GenBank/DDBJ whole genome shotgun (WGS) entry which is preliminary data.</text>
</comment>